<accession>A0A381Q5P1</accession>
<feature type="region of interest" description="Disordered" evidence="1">
    <location>
        <begin position="14"/>
        <end position="55"/>
    </location>
</feature>
<proteinExistence type="predicted"/>
<feature type="compositionally biased region" description="Basic and acidic residues" evidence="1">
    <location>
        <begin position="14"/>
        <end position="23"/>
    </location>
</feature>
<evidence type="ECO:0000313" key="2">
    <source>
        <dbReference type="EMBL" id="SUZ74370.1"/>
    </source>
</evidence>
<dbReference type="EMBL" id="UINC01001208">
    <property type="protein sequence ID" value="SUZ74370.1"/>
    <property type="molecule type" value="Genomic_DNA"/>
</dbReference>
<organism evidence="2">
    <name type="scientific">marine metagenome</name>
    <dbReference type="NCBI Taxonomy" id="408172"/>
    <lineage>
        <taxon>unclassified sequences</taxon>
        <taxon>metagenomes</taxon>
        <taxon>ecological metagenomes</taxon>
    </lineage>
</organism>
<reference evidence="2" key="1">
    <citation type="submission" date="2018-05" db="EMBL/GenBank/DDBJ databases">
        <authorList>
            <person name="Lanie J.A."/>
            <person name="Ng W.-L."/>
            <person name="Kazmierczak K.M."/>
            <person name="Andrzejewski T.M."/>
            <person name="Davidsen T.M."/>
            <person name="Wayne K.J."/>
            <person name="Tettelin H."/>
            <person name="Glass J.I."/>
            <person name="Rusch D."/>
            <person name="Podicherti R."/>
            <person name="Tsui H.-C.T."/>
            <person name="Winkler M.E."/>
        </authorList>
    </citation>
    <scope>NUCLEOTIDE SEQUENCE</scope>
</reference>
<sequence length="96" mass="10089">VLQAAGVTCGRLVGQREDLRDHPPSSGTRGFDSRRRNLLSNPKSPDHLRDDQSFLMEAAGVEPASANGSYKASTCVASLSISPGAVSEQPVPKLAT</sequence>
<gene>
    <name evidence="2" type="ORF">METZ01_LOCUS27224</name>
</gene>
<name>A0A381Q5P1_9ZZZZ</name>
<evidence type="ECO:0000256" key="1">
    <source>
        <dbReference type="SAM" id="MobiDB-lite"/>
    </source>
</evidence>
<feature type="non-terminal residue" evidence="2">
    <location>
        <position position="1"/>
    </location>
</feature>
<dbReference type="AlphaFoldDB" id="A0A381Q5P1"/>
<protein>
    <submittedName>
        <fullName evidence="2">Uncharacterized protein</fullName>
    </submittedName>
</protein>